<dbReference type="IntAct" id="G5EDX9">
    <property type="interactions" value="3"/>
</dbReference>
<dbReference type="InterPro" id="IPR001810">
    <property type="entry name" value="F-box_dom"/>
</dbReference>
<protein>
    <submittedName>
        <fullName evidence="4">DUF38 domain-containing protein</fullName>
    </submittedName>
</protein>
<evidence type="ECO:0000259" key="3">
    <source>
        <dbReference type="Pfam" id="PF01827"/>
    </source>
</evidence>
<dbReference type="Pfam" id="PF00646">
    <property type="entry name" value="F-box"/>
    <property type="match status" value="1"/>
</dbReference>
<feature type="region of interest" description="Disordered" evidence="1">
    <location>
        <begin position="1"/>
        <end position="22"/>
    </location>
</feature>
<dbReference type="InParanoid" id="G5EDX9"/>
<dbReference type="CTD" id="173165"/>
<evidence type="ECO:0000313" key="6">
    <source>
        <dbReference type="WormBase" id="F08A8.7"/>
    </source>
</evidence>
<evidence type="ECO:0000259" key="2">
    <source>
        <dbReference type="Pfam" id="PF00646"/>
    </source>
</evidence>
<dbReference type="HOGENOM" id="CLU_811931_0_0_1"/>
<accession>G5EDX9</accession>
<keyword evidence="7" id="KW-1267">Proteomics identification</keyword>
<evidence type="ECO:0000313" key="5">
    <source>
        <dbReference type="Proteomes" id="UP000001940"/>
    </source>
</evidence>
<dbReference type="GeneID" id="173165"/>
<dbReference type="RefSeq" id="NP_493266.1">
    <property type="nucleotide sequence ID" value="NM_060865.6"/>
</dbReference>
<dbReference type="KEGG" id="cel:CELE_F08A8.7"/>
<dbReference type="InterPro" id="IPR040161">
    <property type="entry name" value="FB224"/>
</dbReference>
<comment type="interaction">
    <interactant intactId="EBI-2003730">
        <id>G5EDX9</id>
    </interactant>
    <interactant intactId="EBI-314583">
        <id>G5EDD8</id>
        <label>skr-2</label>
    </interactant>
    <organismsDiffer>false</organismsDiffer>
    <experiments>5</experiments>
</comment>
<dbReference type="WormBase" id="F08A8.7">
    <property type="protein sequence ID" value="CE24884"/>
    <property type="gene ID" value="WBGene00008569"/>
    <property type="gene designation" value="fbxa-101"/>
</dbReference>
<feature type="domain" description="DUF38" evidence="3">
    <location>
        <begin position="175"/>
        <end position="307"/>
    </location>
</feature>
<feature type="domain" description="F-box" evidence="2">
    <location>
        <begin position="28"/>
        <end position="68"/>
    </location>
</feature>
<dbReference type="Pfam" id="PF01827">
    <property type="entry name" value="FTH"/>
    <property type="match status" value="1"/>
</dbReference>
<comment type="interaction">
    <interactant intactId="EBI-2003730">
        <id>G5EDX9</id>
    </interactant>
    <interactant intactId="EBI-323117">
        <id>G5ECU1</id>
        <label>skr-1</label>
    </interactant>
    <organismsDiffer>false</organismsDiffer>
    <experiments>4</experiments>
</comment>
<gene>
    <name evidence="4 6" type="primary">fbxa-101</name>
    <name evidence="4" type="ORF">CELE_F08A8.7</name>
    <name evidence="6" type="ORF">F08A8.7</name>
</gene>
<dbReference type="AlphaFoldDB" id="G5EDX9"/>
<organism evidence="4 5">
    <name type="scientific">Caenorhabditis elegans</name>
    <dbReference type="NCBI Taxonomy" id="6239"/>
    <lineage>
        <taxon>Eukaryota</taxon>
        <taxon>Metazoa</taxon>
        <taxon>Ecdysozoa</taxon>
        <taxon>Nematoda</taxon>
        <taxon>Chromadorea</taxon>
        <taxon>Rhabditida</taxon>
        <taxon>Rhabditina</taxon>
        <taxon>Rhabditomorpha</taxon>
        <taxon>Rhabditoidea</taxon>
        <taxon>Rhabditidae</taxon>
        <taxon>Peloderinae</taxon>
        <taxon>Caenorhabditis</taxon>
    </lineage>
</organism>
<dbReference type="STRING" id="6239.F08A8.7.2"/>
<evidence type="ECO:0000313" key="4">
    <source>
        <dbReference type="EMBL" id="CAB82211.1"/>
    </source>
</evidence>
<comment type="interaction">
    <interactant intactId="EBI-2003730">
        <id>G5EDX9</id>
    </interactant>
    <interactant intactId="EBI-2412889">
        <id>G5EE98</id>
        <label>skr-20</label>
    </interactant>
    <organismsDiffer>false</organismsDiffer>
    <experiments>4</experiments>
</comment>
<proteinExistence type="evidence at protein level"/>
<keyword evidence="5" id="KW-1185">Reference proteome</keyword>
<dbReference type="Bgee" id="WBGene00008569">
    <property type="expression patterns" value="Expressed in germ line (C elegans) and 4 other cell types or tissues"/>
</dbReference>
<evidence type="ECO:0000256" key="1">
    <source>
        <dbReference type="SAM" id="MobiDB-lite"/>
    </source>
</evidence>
<dbReference type="Proteomes" id="UP000001940">
    <property type="component" value="Chromosome I"/>
</dbReference>
<evidence type="ECO:0007829" key="7">
    <source>
        <dbReference type="PeptideAtlas" id="G5EDX9"/>
    </source>
</evidence>
<dbReference type="PANTHER" id="PTHR23015">
    <property type="entry name" value="UNCHARACTERIZED C.ELEGANS PROTEIN"/>
    <property type="match status" value="1"/>
</dbReference>
<reference evidence="4 5" key="1">
    <citation type="journal article" date="1998" name="Science">
        <title>Genome sequence of the nematode C. elegans: a platform for investigating biology.</title>
        <authorList>
            <consortium name="The C. elegans sequencing consortium"/>
            <person name="Sulson J.E."/>
            <person name="Waterston R."/>
        </authorList>
    </citation>
    <scope>NUCLEOTIDE SEQUENCE [LARGE SCALE GENOMIC DNA]</scope>
    <source>
        <strain evidence="4 5">Bristol N2</strain>
    </source>
</reference>
<dbReference type="PhylomeDB" id="G5EDX9"/>
<dbReference type="AGR" id="WB:WBGene00008569"/>
<dbReference type="PeptideAtlas" id="G5EDX9"/>
<dbReference type="EMBL" id="BX284601">
    <property type="protein sequence ID" value="CAB82211.1"/>
    <property type="molecule type" value="Genomic_DNA"/>
</dbReference>
<sequence length="342" mass="39196">MTSQRAEIGETTDKQNSMKLSKTSSPTLFDLPLNIMKKIVKKLHPYDWISVRNSNGNLRSFIDTLKLDLDIDIFIEGHRYTIVLNGKSFRYRYRFVPYDEISNARNEPFHPVVADDERRTIYNKGLQFALRKLFNVMKLPKAQIEKFSLDFDSIGGYEDYVHNERLRSSLRTIDMEFGDAHCFRAKSVSLSGFKKPRAALILSSFDAGTLVKFEIMRCIFNDIRPLTCLEQFKNAKQLRTDLNICSVFGFTVSDLLGFSSIEFTSPEVSPNDLKELVNSSTKLETCVVSKQLDDSESIAEEMLQEFDPTFAGKTGTINYKANGFEYVIEVTEERVKIEKKLG</sequence>
<dbReference type="PaxDb" id="6239-F08A8.7.1"/>
<name>G5EDX9_CAEEL</name>
<dbReference type="FunCoup" id="G5EDX9">
    <property type="interactions" value="3"/>
</dbReference>
<dbReference type="InterPro" id="IPR002900">
    <property type="entry name" value="DUF38/FTH_CAE_spp"/>
</dbReference>
<dbReference type="PANTHER" id="PTHR23015:SF4">
    <property type="entry name" value="DUF38 DOMAIN-CONTAINING PROTEIN-RELATED"/>
    <property type="match status" value="1"/>
</dbReference>